<evidence type="ECO:0000259" key="9">
    <source>
        <dbReference type="PROSITE" id="PS50103"/>
    </source>
</evidence>
<keyword evidence="4 6" id="KW-0862">Zinc</keyword>
<dbReference type="SMART" id="SM00361">
    <property type="entry name" value="RRM_1"/>
    <property type="match status" value="1"/>
</dbReference>
<feature type="region of interest" description="Disordered" evidence="7">
    <location>
        <begin position="450"/>
        <end position="725"/>
    </location>
</feature>
<evidence type="ECO:0000313" key="11">
    <source>
        <dbReference type="Proteomes" id="UP001396334"/>
    </source>
</evidence>
<dbReference type="Pfam" id="PF00076">
    <property type="entry name" value="RRM_1"/>
    <property type="match status" value="1"/>
</dbReference>
<dbReference type="Proteomes" id="UP001396334">
    <property type="component" value="Unassembled WGS sequence"/>
</dbReference>
<evidence type="ECO:0000256" key="4">
    <source>
        <dbReference type="ARBA" id="ARBA00022833"/>
    </source>
</evidence>
<dbReference type="SUPFAM" id="SSF54928">
    <property type="entry name" value="RNA-binding domain, RBD"/>
    <property type="match status" value="1"/>
</dbReference>
<dbReference type="InterPro" id="IPR012677">
    <property type="entry name" value="Nucleotide-bd_a/b_plait_sf"/>
</dbReference>
<comment type="caution">
    <text evidence="10">The sequence shown here is derived from an EMBL/GenBank/DDBJ whole genome shotgun (WGS) entry which is preliminary data.</text>
</comment>
<organism evidence="10 11">
    <name type="scientific">Hibiscus sabdariffa</name>
    <name type="common">roselle</name>
    <dbReference type="NCBI Taxonomy" id="183260"/>
    <lineage>
        <taxon>Eukaryota</taxon>
        <taxon>Viridiplantae</taxon>
        <taxon>Streptophyta</taxon>
        <taxon>Embryophyta</taxon>
        <taxon>Tracheophyta</taxon>
        <taxon>Spermatophyta</taxon>
        <taxon>Magnoliopsida</taxon>
        <taxon>eudicotyledons</taxon>
        <taxon>Gunneridae</taxon>
        <taxon>Pentapetalae</taxon>
        <taxon>rosids</taxon>
        <taxon>malvids</taxon>
        <taxon>Malvales</taxon>
        <taxon>Malvaceae</taxon>
        <taxon>Malvoideae</taxon>
        <taxon>Hibiscus</taxon>
    </lineage>
</organism>
<feature type="region of interest" description="Disordered" evidence="7">
    <location>
        <begin position="31"/>
        <end position="111"/>
    </location>
</feature>
<evidence type="ECO:0000256" key="2">
    <source>
        <dbReference type="ARBA" id="ARBA00022737"/>
    </source>
</evidence>
<dbReference type="InterPro" id="IPR009145">
    <property type="entry name" value="U2AF_small"/>
</dbReference>
<feature type="compositionally biased region" description="Basic and acidic residues" evidence="7">
    <location>
        <begin position="132"/>
        <end position="149"/>
    </location>
</feature>
<dbReference type="SMART" id="SM00356">
    <property type="entry name" value="ZnF_C3H1"/>
    <property type="match status" value="2"/>
</dbReference>
<dbReference type="Pfam" id="PF00642">
    <property type="entry name" value="zf-CCCH"/>
    <property type="match status" value="2"/>
</dbReference>
<accession>A0ABR2T6Y2</accession>
<evidence type="ECO:0000256" key="3">
    <source>
        <dbReference type="ARBA" id="ARBA00022771"/>
    </source>
</evidence>
<dbReference type="PROSITE" id="PS50103">
    <property type="entry name" value="ZF_C3H1"/>
    <property type="match status" value="2"/>
</dbReference>
<evidence type="ECO:0000256" key="6">
    <source>
        <dbReference type="PROSITE-ProRule" id="PRU00723"/>
    </source>
</evidence>
<name>A0ABR2T6Y2_9ROSI</name>
<proteinExistence type="predicted"/>
<dbReference type="PRINTS" id="PR01848">
    <property type="entry name" value="U2AUXFACTOR"/>
</dbReference>
<feature type="compositionally biased region" description="Basic residues" evidence="7">
    <location>
        <begin position="599"/>
        <end position="608"/>
    </location>
</feature>
<dbReference type="InterPro" id="IPR000504">
    <property type="entry name" value="RRM_dom"/>
</dbReference>
<feature type="zinc finger region" description="C3H1-type" evidence="6">
    <location>
        <begin position="382"/>
        <end position="412"/>
    </location>
</feature>
<dbReference type="Gene3D" id="3.30.70.330">
    <property type="match status" value="1"/>
</dbReference>
<evidence type="ECO:0000313" key="10">
    <source>
        <dbReference type="EMBL" id="KAK9033034.1"/>
    </source>
</evidence>
<feature type="domain" description="C3H1-type" evidence="9">
    <location>
        <begin position="248"/>
        <end position="276"/>
    </location>
</feature>
<evidence type="ECO:0000256" key="5">
    <source>
        <dbReference type="PROSITE-ProRule" id="PRU00176"/>
    </source>
</evidence>
<evidence type="ECO:0000256" key="7">
    <source>
        <dbReference type="SAM" id="MobiDB-lite"/>
    </source>
</evidence>
<keyword evidence="2" id="KW-0677">Repeat</keyword>
<dbReference type="InterPro" id="IPR000571">
    <property type="entry name" value="Znf_CCCH"/>
</dbReference>
<dbReference type="CDD" id="cd12540">
    <property type="entry name" value="RRM_U2AFBPL"/>
    <property type="match status" value="1"/>
</dbReference>
<evidence type="ECO:0008006" key="12">
    <source>
        <dbReference type="Google" id="ProtNLM"/>
    </source>
</evidence>
<evidence type="ECO:0000256" key="1">
    <source>
        <dbReference type="ARBA" id="ARBA00022723"/>
    </source>
</evidence>
<dbReference type="PANTHER" id="PTHR12620">
    <property type="entry name" value="U2 SNRNP AUXILIARY FACTOR, SMALL SUBUNIT"/>
    <property type="match status" value="1"/>
</dbReference>
<feature type="domain" description="C3H1-type" evidence="9">
    <location>
        <begin position="382"/>
        <end position="412"/>
    </location>
</feature>
<keyword evidence="5" id="KW-0694">RNA-binding</keyword>
<protein>
    <recommendedName>
        <fullName evidence="12">Zinc finger CCCH domain-containing protein 5</fullName>
    </recommendedName>
</protein>
<dbReference type="PROSITE" id="PS50102">
    <property type="entry name" value="RRM"/>
    <property type="match status" value="1"/>
</dbReference>
<feature type="compositionally biased region" description="Basic residues" evidence="7">
    <location>
        <begin position="553"/>
        <end position="563"/>
    </location>
</feature>
<feature type="compositionally biased region" description="Basic and acidic residues" evidence="7">
    <location>
        <begin position="564"/>
        <end position="598"/>
    </location>
</feature>
<feature type="compositionally biased region" description="Basic residues" evidence="7">
    <location>
        <begin position="60"/>
        <end position="75"/>
    </location>
</feature>
<keyword evidence="11" id="KW-1185">Reference proteome</keyword>
<keyword evidence="1 6" id="KW-0479">Metal-binding</keyword>
<feature type="compositionally biased region" description="Basic and acidic residues" evidence="7">
    <location>
        <begin position="534"/>
        <end position="552"/>
    </location>
</feature>
<feature type="region of interest" description="Disordered" evidence="7">
    <location>
        <begin position="132"/>
        <end position="166"/>
    </location>
</feature>
<dbReference type="InterPro" id="IPR003954">
    <property type="entry name" value="RRM_euk-type"/>
</dbReference>
<feature type="compositionally biased region" description="Basic and acidic residues" evidence="7">
    <location>
        <begin position="510"/>
        <end position="519"/>
    </location>
</feature>
<keyword evidence="3 6" id="KW-0863">Zinc-finger</keyword>
<feature type="compositionally biased region" description="Basic and acidic residues" evidence="7">
    <location>
        <begin position="685"/>
        <end position="698"/>
    </location>
</feature>
<feature type="compositionally biased region" description="Basic and acidic residues" evidence="7">
    <location>
        <begin position="466"/>
        <end position="496"/>
    </location>
</feature>
<reference evidence="10 11" key="1">
    <citation type="journal article" date="2024" name="G3 (Bethesda)">
        <title>Genome assembly of Hibiscus sabdariffa L. provides insights into metabolisms of medicinal natural products.</title>
        <authorList>
            <person name="Kim T."/>
        </authorList>
    </citation>
    <scope>NUCLEOTIDE SEQUENCE [LARGE SCALE GENOMIC DNA]</scope>
    <source>
        <strain evidence="10">TK-2024</strain>
        <tissue evidence="10">Old leaves</tissue>
    </source>
</reference>
<feature type="domain" description="RRM" evidence="8">
    <location>
        <begin position="280"/>
        <end position="380"/>
    </location>
</feature>
<dbReference type="InterPro" id="IPR035979">
    <property type="entry name" value="RBD_domain_sf"/>
</dbReference>
<gene>
    <name evidence="10" type="ORF">V6N11_018072</name>
</gene>
<feature type="region of interest" description="Disordered" evidence="7">
    <location>
        <begin position="192"/>
        <end position="221"/>
    </location>
</feature>
<feature type="compositionally biased region" description="Basic and acidic residues" evidence="7">
    <location>
        <begin position="194"/>
        <end position="209"/>
    </location>
</feature>
<feature type="compositionally biased region" description="Basic and acidic residues" evidence="7">
    <location>
        <begin position="708"/>
        <end position="725"/>
    </location>
</feature>
<feature type="compositionally biased region" description="Basic and acidic residues" evidence="7">
    <location>
        <begin position="76"/>
        <end position="111"/>
    </location>
</feature>
<dbReference type="EMBL" id="JBBPBN010000008">
    <property type="protein sequence ID" value="KAK9033034.1"/>
    <property type="molecule type" value="Genomic_DNA"/>
</dbReference>
<evidence type="ECO:0000259" key="8">
    <source>
        <dbReference type="PROSITE" id="PS50102"/>
    </source>
</evidence>
<feature type="zinc finger region" description="C3H1-type" evidence="6">
    <location>
        <begin position="248"/>
        <end position="276"/>
    </location>
</feature>
<sequence length="725" mass="84226">MLILKQTEAGEQLLTITMGEAEIEIEIETETEAVAGAAATSKQEEGGGMIENHPMEKKSRKEKRKELKKMKRKQWRKEAAEKEREAEEARLNDPEEQNRIAREEEDERKRNELALKEFQERERAWIQAMEIKRKAQQDREEEESRKNDFKEDDSGEQRPQEEMDDGWEYVEEGPAEIIWQGNEIIIRKKKVRVPKGEANQKSKAEDADRPTSNPLPPQSEAFSDYLNASSAQMVLESVAKEVPNFGTEQDKAHCPFHLKTGACRFGQRCSRVHFYPDKSCTLLMRNMYNGPGLALEQDEGLEYTDEEVEQCYEEFYEDVHTEFLKFGEIVNFKVCKNGSFHLRGNVYVQYKSLESAVLAYDSINGRYFAGKQVKCEFVNIARWKVAICGEFMKSILKTCSRGTACNFIHCFRNPGGDYEWADWDKPPPRYWVKKMVALFGYADEAEFEKPIEQENSGHSRNPIRKGRPDDDRHRSGRSNSRERGKNNDRKQSERILDTGSDGGYSDSDIDGTRDTDQIRRHYHAKKNTKWQSDSPEHLADRDGVYEDGEHFHGQTKKRRRHRSKWEYRDDHGDSGVRTHEDDGDRLDGDRDRDSETRHSRGKSSRHHIKESSLNDCGASKNKTHVADSLVKQSSRASDGESHHHSRRKSSGNLDEFLGIDDSGTAIDCSEHSGKQDLRRRRHSRQRYEETDSRGDREVKRHRSHSHKRQDEKKRNRDTEVKLQHP</sequence>